<dbReference type="RefSeq" id="WP_149099851.1">
    <property type="nucleotide sequence ID" value="NZ_BMMG01000006.1"/>
</dbReference>
<evidence type="ECO:0000313" key="1">
    <source>
        <dbReference type="EMBL" id="KAA6431831.1"/>
    </source>
</evidence>
<evidence type="ECO:0000313" key="4">
    <source>
        <dbReference type="Proteomes" id="UP001570846"/>
    </source>
</evidence>
<protein>
    <submittedName>
        <fullName evidence="1">Uncharacterized protein</fullName>
    </submittedName>
</protein>
<dbReference type="EMBL" id="JBGOGF010000005">
    <property type="protein sequence ID" value="MFA1771699.1"/>
    <property type="molecule type" value="Genomic_DNA"/>
</dbReference>
<proteinExistence type="predicted"/>
<dbReference type="EMBL" id="VKKZ01000023">
    <property type="protein sequence ID" value="KAA6431831.1"/>
    <property type="molecule type" value="Genomic_DNA"/>
</dbReference>
<reference evidence="1 3" key="1">
    <citation type="submission" date="2019-07" db="EMBL/GenBank/DDBJ databases">
        <authorList>
            <person name="Qu J.-H."/>
        </authorList>
    </citation>
    <scope>NUCLEOTIDE SEQUENCE [LARGE SCALE GENOMIC DNA]</scope>
    <source>
        <strain evidence="1 3">MDT1-10-3</strain>
    </source>
</reference>
<name>A0A5M8Q9T1_9BACT</name>
<organism evidence="1 3">
    <name type="scientific">Rufibacter glacialis</name>
    <dbReference type="NCBI Taxonomy" id="1259555"/>
    <lineage>
        <taxon>Bacteria</taxon>
        <taxon>Pseudomonadati</taxon>
        <taxon>Bacteroidota</taxon>
        <taxon>Cytophagia</taxon>
        <taxon>Cytophagales</taxon>
        <taxon>Hymenobacteraceae</taxon>
        <taxon>Rufibacter</taxon>
    </lineage>
</organism>
<sequence length="190" mass="21962">MKEKKRYEILESLPAYGPMYIPVTGDDEPFFSEGFAIRFYQSDGNEWVANFKPGWTNFKGVFDLRDSQNMLVIAGGTCYLMNPDQTKPISVFGSGYVDSISNLDGRLILQDQVDLTIMETNGEYCYSERISWDGMKDLKLENNVVIGLSYDPMNEEDQWVEFTYNIDSKLLTGGSYNRYKIEKKPWWRIG</sequence>
<dbReference type="OrthoDB" id="8449305at2"/>
<dbReference type="AlphaFoldDB" id="A0A5M8Q9T1"/>
<dbReference type="Proteomes" id="UP001570846">
    <property type="component" value="Unassembled WGS sequence"/>
</dbReference>
<reference evidence="1 3" key="2">
    <citation type="submission" date="2019-09" db="EMBL/GenBank/DDBJ databases">
        <title>A bacterium isolated from glacier soil.</title>
        <authorList>
            <person name="Liu Q."/>
        </authorList>
    </citation>
    <scope>NUCLEOTIDE SEQUENCE [LARGE SCALE GENOMIC DNA]</scope>
    <source>
        <strain evidence="1 3">MDT1-10-3</strain>
    </source>
</reference>
<keyword evidence="4" id="KW-1185">Reference proteome</keyword>
<comment type="caution">
    <text evidence="1">The sequence shown here is derived from an EMBL/GenBank/DDBJ whole genome shotgun (WGS) entry which is preliminary data.</text>
</comment>
<accession>A0A5M8Q9T1</accession>
<evidence type="ECO:0000313" key="2">
    <source>
        <dbReference type="EMBL" id="MFA1771699.1"/>
    </source>
</evidence>
<gene>
    <name evidence="2" type="ORF">ACD591_10385</name>
    <name evidence="1" type="ORF">FOE74_17100</name>
</gene>
<dbReference type="Proteomes" id="UP000323866">
    <property type="component" value="Unassembled WGS sequence"/>
</dbReference>
<evidence type="ECO:0000313" key="3">
    <source>
        <dbReference type="Proteomes" id="UP000323866"/>
    </source>
</evidence>
<reference evidence="2 4" key="3">
    <citation type="submission" date="2024-08" db="EMBL/GenBank/DDBJ databases">
        <authorList>
            <person name="Wei W."/>
        </authorList>
    </citation>
    <scope>NUCLEOTIDE SEQUENCE [LARGE SCALE GENOMIC DNA]</scope>
    <source>
        <strain evidence="2 4">XU2</strain>
    </source>
</reference>